<dbReference type="EMBL" id="SZWF01000013">
    <property type="protein sequence ID" value="KAA9393909.1"/>
    <property type="molecule type" value="Genomic_DNA"/>
</dbReference>
<gene>
    <name evidence="5" type="ORF">FCK90_09600</name>
</gene>
<dbReference type="PANTHER" id="PTHR34216:SF3">
    <property type="entry name" value="POLY-BETA-1,6-N-ACETYL-D-GLUCOSAMINE N-DEACETYLASE"/>
    <property type="match status" value="1"/>
</dbReference>
<dbReference type="RefSeq" id="WP_158034089.1">
    <property type="nucleotide sequence ID" value="NZ_ML708619.1"/>
</dbReference>
<protein>
    <submittedName>
        <fullName evidence="5">Polysaccharide deacetylase</fullName>
    </submittedName>
</protein>
<dbReference type="InterPro" id="IPR051398">
    <property type="entry name" value="Polysacch_Deacetylase"/>
</dbReference>
<evidence type="ECO:0000313" key="5">
    <source>
        <dbReference type="EMBL" id="KAA9393909.1"/>
    </source>
</evidence>
<dbReference type="AlphaFoldDB" id="A0A5J5KW91"/>
<dbReference type="InterPro" id="IPR011330">
    <property type="entry name" value="Glyco_hydro/deAcase_b/a-brl"/>
</dbReference>
<dbReference type="Gene3D" id="3.20.20.370">
    <property type="entry name" value="Glycoside hydrolase/deacetylase"/>
    <property type="match status" value="1"/>
</dbReference>
<keyword evidence="2" id="KW-0732">Signal</keyword>
<accession>A0A5J5KW91</accession>
<sequence length="387" mass="42507">MRISRRTALAVTTASLGTVLLSACRNPDDAGQPSETSASPSPTPTPVQPPEMEVWPDNTTVPHLFFHSLVVDTARAFDGDPESAGYLDYMATVSEFEKIIQQLFDRDFVLVSPHEMYDVAPDGAVSSKPLEVPVGKRPVVLSFDDLSYYEYMEGDGFATDVAVTDDGALTTNYEDASGKTKQGNYDYVPILEEFVSEHPEFSPTGAKGLIAMTGYNGVLGYRTSELGYKDDNEDLEQDQKTATDVASAMKDKGWEFACHTWGHINCTQMPLEVIQEDMRKWKAEVEPIVGPTDLLIYPFGADIAGLEPYGNAKFDFLKAQGFHSYYNVDASTTAWNQYGPAYLRQARINVDGISLKAAVQGQNQTLFEFFDPHSVVDPARPATIAGS</sequence>
<dbReference type="InterPro" id="IPR002509">
    <property type="entry name" value="NODB_dom"/>
</dbReference>
<evidence type="ECO:0000259" key="4">
    <source>
        <dbReference type="Pfam" id="PF01522"/>
    </source>
</evidence>
<dbReference type="OrthoDB" id="3722973at2"/>
<comment type="caution">
    <text evidence="5">The sequence shown here is derived from an EMBL/GenBank/DDBJ whole genome shotgun (WGS) entry which is preliminary data.</text>
</comment>
<dbReference type="PROSITE" id="PS51257">
    <property type="entry name" value="PROKAR_LIPOPROTEIN"/>
    <property type="match status" value="1"/>
</dbReference>
<comment type="subcellular location">
    <subcellularLocation>
        <location evidence="1">Secreted</location>
    </subcellularLocation>
</comment>
<dbReference type="Proteomes" id="UP000325957">
    <property type="component" value="Unassembled WGS sequence"/>
</dbReference>
<evidence type="ECO:0000256" key="3">
    <source>
        <dbReference type="SAM" id="MobiDB-lite"/>
    </source>
</evidence>
<evidence type="ECO:0000256" key="1">
    <source>
        <dbReference type="ARBA" id="ARBA00004613"/>
    </source>
</evidence>
<dbReference type="PANTHER" id="PTHR34216">
    <property type="match status" value="1"/>
</dbReference>
<dbReference type="GO" id="GO:0005975">
    <property type="term" value="P:carbohydrate metabolic process"/>
    <property type="evidence" value="ECO:0007669"/>
    <property type="project" value="InterPro"/>
</dbReference>
<proteinExistence type="predicted"/>
<evidence type="ECO:0000313" key="6">
    <source>
        <dbReference type="Proteomes" id="UP000325957"/>
    </source>
</evidence>
<reference evidence="5 6" key="1">
    <citation type="submission" date="2019-05" db="EMBL/GenBank/DDBJ databases">
        <title>Kocuria coralli sp. nov., a novel actinobacterium isolated from coral reef seawater.</title>
        <authorList>
            <person name="Li J."/>
        </authorList>
    </citation>
    <scope>NUCLEOTIDE SEQUENCE [LARGE SCALE GENOMIC DNA]</scope>
    <source>
        <strain evidence="5 6">SCSIO 13007</strain>
    </source>
</reference>
<dbReference type="SUPFAM" id="SSF88713">
    <property type="entry name" value="Glycoside hydrolase/deacetylase"/>
    <property type="match status" value="1"/>
</dbReference>
<feature type="region of interest" description="Disordered" evidence="3">
    <location>
        <begin position="24"/>
        <end position="54"/>
    </location>
</feature>
<name>A0A5J5KW91_9MICC</name>
<keyword evidence="6" id="KW-1185">Reference proteome</keyword>
<evidence type="ECO:0000256" key="2">
    <source>
        <dbReference type="ARBA" id="ARBA00022729"/>
    </source>
</evidence>
<dbReference type="GO" id="GO:0005576">
    <property type="term" value="C:extracellular region"/>
    <property type="evidence" value="ECO:0007669"/>
    <property type="project" value="UniProtKB-SubCell"/>
</dbReference>
<dbReference type="GO" id="GO:0016810">
    <property type="term" value="F:hydrolase activity, acting on carbon-nitrogen (but not peptide) bonds"/>
    <property type="evidence" value="ECO:0007669"/>
    <property type="project" value="InterPro"/>
</dbReference>
<feature type="domain" description="NodB homology" evidence="4">
    <location>
        <begin position="241"/>
        <end position="301"/>
    </location>
</feature>
<organism evidence="5 6">
    <name type="scientific">Kocuria coralli</name>
    <dbReference type="NCBI Taxonomy" id="1461025"/>
    <lineage>
        <taxon>Bacteria</taxon>
        <taxon>Bacillati</taxon>
        <taxon>Actinomycetota</taxon>
        <taxon>Actinomycetes</taxon>
        <taxon>Micrococcales</taxon>
        <taxon>Micrococcaceae</taxon>
        <taxon>Kocuria</taxon>
    </lineage>
</organism>
<dbReference type="Pfam" id="PF01522">
    <property type="entry name" value="Polysacc_deac_1"/>
    <property type="match status" value="1"/>
</dbReference>